<dbReference type="EMBL" id="JBIEIL010000030">
    <property type="protein sequence ID" value="MFG6208231.1"/>
    <property type="molecule type" value="Genomic_DNA"/>
</dbReference>
<comment type="caution">
    <text evidence="3">The sequence shown here is derived from an EMBL/GenBank/DDBJ whole genome shotgun (WGS) entry which is preliminary data.</text>
</comment>
<dbReference type="EMBL" id="JBIEIL010000030">
    <property type="protein sequence ID" value="MFG6208226.1"/>
    <property type="molecule type" value="Genomic_DNA"/>
</dbReference>
<evidence type="ECO:0000313" key="4">
    <source>
        <dbReference type="EMBL" id="MFG6208054.1"/>
    </source>
</evidence>
<evidence type="ECO:0000313" key="6">
    <source>
        <dbReference type="EMBL" id="MFG6208221.1"/>
    </source>
</evidence>
<feature type="non-terminal residue" evidence="3">
    <location>
        <position position="1"/>
    </location>
</feature>
<reference evidence="3 9" key="1">
    <citation type="submission" date="2024-10" db="EMBL/GenBank/DDBJ databases">
        <title>Whole genome of Pseudomonas sp Strain RB5.</title>
        <authorList>
            <person name="Selami N."/>
        </authorList>
    </citation>
    <scope>NUCLEOTIDE SEQUENCE [LARGE SCALE GENOMIC DNA]</scope>
    <source>
        <strain evidence="3 9">RB5</strain>
    </source>
</reference>
<dbReference type="EMBL" id="JBIEIL010000026">
    <property type="protein sequence ID" value="MFG6208213.1"/>
    <property type="molecule type" value="Genomic_DNA"/>
</dbReference>
<evidence type="ECO:0000313" key="9">
    <source>
        <dbReference type="Proteomes" id="UP001605918"/>
    </source>
</evidence>
<evidence type="ECO:0000313" key="1">
    <source>
        <dbReference type="EMBL" id="MFG6207623.1"/>
    </source>
</evidence>
<protein>
    <submittedName>
        <fullName evidence="3">IS110 family transposase</fullName>
    </submittedName>
</protein>
<evidence type="ECO:0000313" key="7">
    <source>
        <dbReference type="EMBL" id="MFG6208226.1"/>
    </source>
</evidence>
<dbReference type="Proteomes" id="UP001605918">
    <property type="component" value="Unassembled WGS sequence"/>
</dbReference>
<dbReference type="EMBL" id="JBIEIL010000027">
    <property type="protein sequence ID" value="MFG6208221.1"/>
    <property type="molecule type" value="Genomic_DNA"/>
</dbReference>
<gene>
    <name evidence="1" type="ORF">ACGSLL_25050</name>
    <name evidence="2" type="ORF">ACGSLL_25695</name>
    <name evidence="3" type="ORF">ACGSLL_26890</name>
    <name evidence="4" type="ORF">ACGSLL_27260</name>
    <name evidence="5" type="ORF">ACGSLL_28100</name>
    <name evidence="6" type="ORF">ACGSLL_28140</name>
    <name evidence="7" type="ORF">ACGSLL_28195</name>
    <name evidence="8" type="ORF">ACGSLL_28220</name>
</gene>
<sequence length="36" mass="3939">NKGKATTEALVILSRKLARIAFALMKTKTNYVSKTA</sequence>
<evidence type="ECO:0000313" key="8">
    <source>
        <dbReference type="EMBL" id="MFG6208231.1"/>
    </source>
</evidence>
<name>A0ABW7DIU8_9PSED</name>
<accession>A0ABW7DIU8</accession>
<dbReference type="EMBL" id="JBIEIL010000020">
    <property type="protein sequence ID" value="MFG6208054.1"/>
    <property type="molecule type" value="Genomic_DNA"/>
</dbReference>
<dbReference type="EMBL" id="JBIEIL010000019">
    <property type="protein sequence ID" value="MFG6207981.1"/>
    <property type="molecule type" value="Genomic_DNA"/>
</dbReference>
<dbReference type="EMBL" id="JBIEIL010000015">
    <property type="protein sequence ID" value="MFG6207623.1"/>
    <property type="molecule type" value="Genomic_DNA"/>
</dbReference>
<evidence type="ECO:0000313" key="3">
    <source>
        <dbReference type="EMBL" id="MFG6207981.1"/>
    </source>
</evidence>
<proteinExistence type="predicted"/>
<dbReference type="EMBL" id="JBIEIL010000016">
    <property type="protein sequence ID" value="MFG6207750.1"/>
    <property type="molecule type" value="Genomic_DNA"/>
</dbReference>
<organism evidence="3 9">
    <name type="scientific">Pseudomonas retamae</name>
    <dbReference type="NCBI Taxonomy" id="702110"/>
    <lineage>
        <taxon>Bacteria</taxon>
        <taxon>Pseudomonadati</taxon>
        <taxon>Pseudomonadota</taxon>
        <taxon>Gammaproteobacteria</taxon>
        <taxon>Pseudomonadales</taxon>
        <taxon>Pseudomonadaceae</taxon>
        <taxon>Pseudomonas</taxon>
    </lineage>
</organism>
<evidence type="ECO:0000313" key="2">
    <source>
        <dbReference type="EMBL" id="MFG6207750.1"/>
    </source>
</evidence>
<evidence type="ECO:0000313" key="5">
    <source>
        <dbReference type="EMBL" id="MFG6208213.1"/>
    </source>
</evidence>
<keyword evidence="9" id="KW-1185">Reference proteome</keyword>